<keyword evidence="1" id="KW-0732">Signal</keyword>
<dbReference type="Proteomes" id="UP000054770">
    <property type="component" value="Unassembled WGS sequence"/>
</dbReference>
<evidence type="ECO:0000256" key="1">
    <source>
        <dbReference type="SAM" id="SignalP"/>
    </source>
</evidence>
<evidence type="ECO:0000313" key="3">
    <source>
        <dbReference type="Proteomes" id="UP000054770"/>
    </source>
</evidence>
<dbReference type="RefSeq" id="WP_087643839.1">
    <property type="nucleotide sequence ID" value="NZ_FCON02000012.1"/>
</dbReference>
<sequence>MKKVTMVAISLAMLASSSAFAQGKTRAEVYQELIEAQQSGLNYITDTSYPDVNPIYLPQVSRMKHAQLAQHNAATTVDGTTR</sequence>
<dbReference type="AlphaFoldDB" id="A0A158GZI0"/>
<comment type="caution">
    <text evidence="2">The sequence shown here is derived from an EMBL/GenBank/DDBJ whole genome shotgun (WGS) entry which is preliminary data.</text>
</comment>
<reference evidence="2" key="1">
    <citation type="submission" date="2016-01" db="EMBL/GenBank/DDBJ databases">
        <authorList>
            <person name="Peeters C."/>
        </authorList>
    </citation>
    <scope>NUCLEOTIDE SEQUENCE [LARGE SCALE GENOMIC DNA]</scope>
    <source>
        <strain evidence="2">LMG 22940</strain>
    </source>
</reference>
<gene>
    <name evidence="2" type="ORF">AWB68_01626</name>
</gene>
<evidence type="ECO:0008006" key="4">
    <source>
        <dbReference type="Google" id="ProtNLM"/>
    </source>
</evidence>
<accession>A0A158GZI0</accession>
<evidence type="ECO:0000313" key="2">
    <source>
        <dbReference type="EMBL" id="SAL37303.1"/>
    </source>
</evidence>
<feature type="signal peptide" evidence="1">
    <location>
        <begin position="1"/>
        <end position="21"/>
    </location>
</feature>
<dbReference type="Pfam" id="PF13663">
    <property type="entry name" value="DUF4148"/>
    <property type="match status" value="1"/>
</dbReference>
<dbReference type="OrthoDB" id="9035534at2"/>
<organism evidence="2 3">
    <name type="scientific">Caballeronia choica</name>
    <dbReference type="NCBI Taxonomy" id="326476"/>
    <lineage>
        <taxon>Bacteria</taxon>
        <taxon>Pseudomonadati</taxon>
        <taxon>Pseudomonadota</taxon>
        <taxon>Betaproteobacteria</taxon>
        <taxon>Burkholderiales</taxon>
        <taxon>Burkholderiaceae</taxon>
        <taxon>Caballeronia</taxon>
    </lineage>
</organism>
<dbReference type="EMBL" id="FCON02000012">
    <property type="protein sequence ID" value="SAL37303.1"/>
    <property type="molecule type" value="Genomic_DNA"/>
</dbReference>
<name>A0A158GZI0_9BURK</name>
<dbReference type="InterPro" id="IPR025421">
    <property type="entry name" value="DUF4148"/>
</dbReference>
<feature type="chain" id="PRO_5011111268" description="Purine nucleoside phosphorylase" evidence="1">
    <location>
        <begin position="22"/>
        <end position="82"/>
    </location>
</feature>
<protein>
    <recommendedName>
        <fullName evidence="4">Purine nucleoside phosphorylase</fullName>
    </recommendedName>
</protein>
<keyword evidence="3" id="KW-1185">Reference proteome</keyword>
<proteinExistence type="predicted"/>